<dbReference type="Proteomes" id="UP000485058">
    <property type="component" value="Unassembled WGS sequence"/>
</dbReference>
<reference evidence="2 3" key="1">
    <citation type="submission" date="2020-02" db="EMBL/GenBank/DDBJ databases">
        <title>Draft genome sequence of Haematococcus lacustris strain NIES-144.</title>
        <authorList>
            <person name="Morimoto D."/>
            <person name="Nakagawa S."/>
            <person name="Yoshida T."/>
            <person name="Sawayama S."/>
        </authorList>
    </citation>
    <scope>NUCLEOTIDE SEQUENCE [LARGE SCALE GENOMIC DNA]</scope>
    <source>
        <strain evidence="2 3">NIES-144</strain>
    </source>
</reference>
<keyword evidence="3" id="KW-1185">Reference proteome</keyword>
<comment type="caution">
    <text evidence="2">The sequence shown here is derived from an EMBL/GenBank/DDBJ whole genome shotgun (WGS) entry which is preliminary data.</text>
</comment>
<sequence length="108" mass="11207">MEQLVIVCHPLCQYWPSRKRGPQGQVQAHAPGAHGTMPGATTASQPNGKGGWTRTPTHASTSSPLGKSVQRVAKLQHSEVTVPAVPAVLVGCSVGPSEQAGDCQSSTR</sequence>
<evidence type="ECO:0000313" key="3">
    <source>
        <dbReference type="Proteomes" id="UP000485058"/>
    </source>
</evidence>
<feature type="compositionally biased region" description="Polar residues" evidence="1">
    <location>
        <begin position="54"/>
        <end position="65"/>
    </location>
</feature>
<organism evidence="2 3">
    <name type="scientific">Haematococcus lacustris</name>
    <name type="common">Green alga</name>
    <name type="synonym">Haematococcus pluvialis</name>
    <dbReference type="NCBI Taxonomy" id="44745"/>
    <lineage>
        <taxon>Eukaryota</taxon>
        <taxon>Viridiplantae</taxon>
        <taxon>Chlorophyta</taxon>
        <taxon>core chlorophytes</taxon>
        <taxon>Chlorophyceae</taxon>
        <taxon>CS clade</taxon>
        <taxon>Chlamydomonadales</taxon>
        <taxon>Haematococcaceae</taxon>
        <taxon>Haematococcus</taxon>
    </lineage>
</organism>
<proteinExistence type="predicted"/>
<name>A0A699YY10_HAELA</name>
<protein>
    <submittedName>
        <fullName evidence="2">Uncharacterized protein</fullName>
    </submittedName>
</protein>
<dbReference type="AlphaFoldDB" id="A0A699YY10"/>
<evidence type="ECO:0000256" key="1">
    <source>
        <dbReference type="SAM" id="MobiDB-lite"/>
    </source>
</evidence>
<dbReference type="EMBL" id="BLLF01000814">
    <property type="protein sequence ID" value="GFH15167.1"/>
    <property type="molecule type" value="Genomic_DNA"/>
</dbReference>
<evidence type="ECO:0000313" key="2">
    <source>
        <dbReference type="EMBL" id="GFH15167.1"/>
    </source>
</evidence>
<feature type="region of interest" description="Disordered" evidence="1">
    <location>
        <begin position="19"/>
        <end position="72"/>
    </location>
</feature>
<gene>
    <name evidence="2" type="ORF">HaLaN_11345</name>
</gene>
<accession>A0A699YY10</accession>